<dbReference type="InterPro" id="IPR003593">
    <property type="entry name" value="AAA+_ATPase"/>
</dbReference>
<dbReference type="SMART" id="SM00382">
    <property type="entry name" value="AAA"/>
    <property type="match status" value="1"/>
</dbReference>
<dbReference type="Proteomes" id="UP001307889">
    <property type="component" value="Chromosome 5"/>
</dbReference>
<sequence length="606" mass="67590">MYFEHDQRTLMLPLPKSPAVDISFTDVTLKVTTGRFVKENKMILKGVSGLFRSGELTAIMGPSGAGKSTLLNILTGFYVSGMSGEVKINGEIIKPGQKSHRKQSCYIMQDDHLNPFFTVIEIMRMAANLKLGDGLPGKAKAFVIEELLDSLGLASTKNTKCNRLSGGQKKRLCIALELLDNPPIVFLDEPTTGLDSSSTVQLVTMLKGLANCGRTIVCTIHQPSASVFEQFDHTYMISNGECCYQGSSKNVVPFLQTIGLSCPIFHNPADFILDVLNGDFGEFDEAMKLATKDPTWRIPPTPLETVNEKPPTISEETSKTMVLLNHPSEFSRFWVLYKRNLIQLHRDWMATYLKLALHLVVGLVTGSLFLNCGSDGSKTFSNLGLLMCIIVYTSFTSVMPAVLKIPGEISVLKKEQFNNWYKLRTYYVAFLTSQIPCQILYSVVFVACVYYLSDQIMEVDRFLKVLLINCMVVTFSELLGITLGSITNPVNGTFWGSVILAVMILLAGFIAVLAHMPKVLYYISYANFMRYCFQALAITVYGNHRATLPCPKEELYCHMRYPDKVLSEMGMESVDYWADMSAVCGFVVLATLYSYYSLCQIVKSRT</sequence>
<dbReference type="InterPro" id="IPR027417">
    <property type="entry name" value="P-loop_NTPase"/>
</dbReference>
<dbReference type="Pfam" id="PF19055">
    <property type="entry name" value="ABC2_membrane_7"/>
    <property type="match status" value="1"/>
</dbReference>
<gene>
    <name evidence="11" type="ORF">NTJ_07706</name>
</gene>
<accession>A0ABN7AWP7</accession>
<feature type="transmembrane region" description="Helical" evidence="9">
    <location>
        <begin position="465"/>
        <end position="486"/>
    </location>
</feature>
<keyword evidence="6" id="KW-0067">ATP-binding</keyword>
<keyword evidence="8 9" id="KW-0472">Membrane</keyword>
<organism evidence="11 12">
    <name type="scientific">Nesidiocoris tenuis</name>
    <dbReference type="NCBI Taxonomy" id="355587"/>
    <lineage>
        <taxon>Eukaryota</taxon>
        <taxon>Metazoa</taxon>
        <taxon>Ecdysozoa</taxon>
        <taxon>Arthropoda</taxon>
        <taxon>Hexapoda</taxon>
        <taxon>Insecta</taxon>
        <taxon>Pterygota</taxon>
        <taxon>Neoptera</taxon>
        <taxon>Paraneoptera</taxon>
        <taxon>Hemiptera</taxon>
        <taxon>Heteroptera</taxon>
        <taxon>Panheteroptera</taxon>
        <taxon>Cimicomorpha</taxon>
        <taxon>Miridae</taxon>
        <taxon>Dicyphina</taxon>
        <taxon>Nesidiocoris</taxon>
    </lineage>
</organism>
<evidence type="ECO:0000256" key="7">
    <source>
        <dbReference type="ARBA" id="ARBA00022989"/>
    </source>
</evidence>
<feature type="transmembrane region" description="Helical" evidence="9">
    <location>
        <begin position="576"/>
        <end position="596"/>
    </location>
</feature>
<evidence type="ECO:0000256" key="2">
    <source>
        <dbReference type="ARBA" id="ARBA00005814"/>
    </source>
</evidence>
<feature type="transmembrane region" description="Helical" evidence="9">
    <location>
        <begin position="519"/>
        <end position="541"/>
    </location>
</feature>
<feature type="transmembrane region" description="Helical" evidence="9">
    <location>
        <begin position="348"/>
        <end position="371"/>
    </location>
</feature>
<evidence type="ECO:0000259" key="10">
    <source>
        <dbReference type="PROSITE" id="PS50893"/>
    </source>
</evidence>
<keyword evidence="3" id="KW-0813">Transport</keyword>
<keyword evidence="12" id="KW-1185">Reference proteome</keyword>
<keyword evidence="5" id="KW-0547">Nucleotide-binding</keyword>
<dbReference type="PANTHER" id="PTHR48041:SF32">
    <property type="entry name" value="PROTEIN WHITE-LIKE PROTEIN"/>
    <property type="match status" value="1"/>
</dbReference>
<proteinExistence type="inferred from homology"/>
<comment type="similarity">
    <text evidence="2">Belongs to the ABC transporter superfamily. ABCG family. Eye pigment precursor importer (TC 3.A.1.204) subfamily.</text>
</comment>
<dbReference type="CDD" id="cd03213">
    <property type="entry name" value="ABCG_EPDR"/>
    <property type="match status" value="1"/>
</dbReference>
<dbReference type="PANTHER" id="PTHR48041">
    <property type="entry name" value="ABC TRANSPORTER G FAMILY MEMBER 28"/>
    <property type="match status" value="1"/>
</dbReference>
<evidence type="ECO:0000256" key="8">
    <source>
        <dbReference type="ARBA" id="ARBA00023136"/>
    </source>
</evidence>
<keyword evidence="4 9" id="KW-0812">Transmembrane</keyword>
<evidence type="ECO:0000256" key="4">
    <source>
        <dbReference type="ARBA" id="ARBA00022692"/>
    </source>
</evidence>
<dbReference type="SUPFAM" id="SSF52540">
    <property type="entry name" value="P-loop containing nucleoside triphosphate hydrolases"/>
    <property type="match status" value="1"/>
</dbReference>
<protein>
    <recommendedName>
        <fullName evidence="10">ABC transporter domain-containing protein</fullName>
    </recommendedName>
</protein>
<dbReference type="Pfam" id="PF01061">
    <property type="entry name" value="ABC2_membrane"/>
    <property type="match status" value="1"/>
</dbReference>
<evidence type="ECO:0000256" key="5">
    <source>
        <dbReference type="ARBA" id="ARBA00022741"/>
    </source>
</evidence>
<feature type="transmembrane region" description="Helical" evidence="9">
    <location>
        <begin position="426"/>
        <end position="453"/>
    </location>
</feature>
<dbReference type="Pfam" id="PF00005">
    <property type="entry name" value="ABC_tran"/>
    <property type="match status" value="1"/>
</dbReference>
<evidence type="ECO:0000256" key="9">
    <source>
        <dbReference type="SAM" id="Phobius"/>
    </source>
</evidence>
<dbReference type="InterPro" id="IPR003439">
    <property type="entry name" value="ABC_transporter-like_ATP-bd"/>
</dbReference>
<name>A0ABN7AWP7_9HEMI</name>
<dbReference type="InterPro" id="IPR043926">
    <property type="entry name" value="ABCG_dom"/>
</dbReference>
<dbReference type="EMBL" id="AP028913">
    <property type="protein sequence ID" value="BES94897.1"/>
    <property type="molecule type" value="Genomic_DNA"/>
</dbReference>
<dbReference type="InterPro" id="IPR017871">
    <property type="entry name" value="ABC_transporter-like_CS"/>
</dbReference>
<comment type="subcellular location">
    <subcellularLocation>
        <location evidence="1">Membrane</location>
        <topology evidence="1">Multi-pass membrane protein</topology>
    </subcellularLocation>
</comment>
<dbReference type="PROSITE" id="PS50893">
    <property type="entry name" value="ABC_TRANSPORTER_2"/>
    <property type="match status" value="1"/>
</dbReference>
<evidence type="ECO:0000256" key="6">
    <source>
        <dbReference type="ARBA" id="ARBA00022840"/>
    </source>
</evidence>
<feature type="transmembrane region" description="Helical" evidence="9">
    <location>
        <begin position="492"/>
        <end position="512"/>
    </location>
</feature>
<feature type="transmembrane region" description="Helical" evidence="9">
    <location>
        <begin position="383"/>
        <end position="406"/>
    </location>
</feature>
<evidence type="ECO:0000313" key="12">
    <source>
        <dbReference type="Proteomes" id="UP001307889"/>
    </source>
</evidence>
<evidence type="ECO:0000256" key="3">
    <source>
        <dbReference type="ARBA" id="ARBA00022448"/>
    </source>
</evidence>
<dbReference type="InterPro" id="IPR050352">
    <property type="entry name" value="ABCG_transporters"/>
</dbReference>
<dbReference type="PROSITE" id="PS00211">
    <property type="entry name" value="ABC_TRANSPORTER_1"/>
    <property type="match status" value="1"/>
</dbReference>
<dbReference type="Gene3D" id="3.40.50.300">
    <property type="entry name" value="P-loop containing nucleotide triphosphate hydrolases"/>
    <property type="match status" value="1"/>
</dbReference>
<dbReference type="InterPro" id="IPR013525">
    <property type="entry name" value="ABC2_TM"/>
</dbReference>
<evidence type="ECO:0000313" key="11">
    <source>
        <dbReference type="EMBL" id="BES94897.1"/>
    </source>
</evidence>
<evidence type="ECO:0000256" key="1">
    <source>
        <dbReference type="ARBA" id="ARBA00004141"/>
    </source>
</evidence>
<keyword evidence="7 9" id="KW-1133">Transmembrane helix</keyword>
<feature type="domain" description="ABC transporter" evidence="10">
    <location>
        <begin position="22"/>
        <end position="264"/>
    </location>
</feature>
<reference evidence="11 12" key="1">
    <citation type="submission" date="2023-09" db="EMBL/GenBank/DDBJ databases">
        <title>Nesidiocoris tenuis whole genome shotgun sequence.</title>
        <authorList>
            <person name="Shibata T."/>
            <person name="Shimoda M."/>
            <person name="Kobayashi T."/>
            <person name="Uehara T."/>
        </authorList>
    </citation>
    <scope>NUCLEOTIDE SEQUENCE [LARGE SCALE GENOMIC DNA]</scope>
    <source>
        <strain evidence="11 12">Japan</strain>
    </source>
</reference>